<dbReference type="EMBL" id="GBEZ01011321">
    <property type="protein sequence ID" value="JAC74454.1"/>
    <property type="molecule type" value="Transcribed_RNA"/>
</dbReference>
<feature type="transmembrane region" description="Helical" evidence="1">
    <location>
        <begin position="112"/>
        <end position="132"/>
    </location>
</feature>
<feature type="transmembrane region" description="Helical" evidence="1">
    <location>
        <begin position="77"/>
        <end position="97"/>
    </location>
</feature>
<evidence type="ECO:0000256" key="1">
    <source>
        <dbReference type="SAM" id="Phobius"/>
    </source>
</evidence>
<accession>A0A061RUK1</accession>
<dbReference type="AlphaFoldDB" id="A0A061RUK1"/>
<protein>
    <recommendedName>
        <fullName evidence="3">Ion transport domain-containing protein</fullName>
    </recommendedName>
</protein>
<sequence>SFTLFALLYSGFDPVPCAYPELQPPQLFQQILDYPEMTVAMAMQVFSVILASRNIYREIRQMRAIGPREYFFKDIWNPLDFISYSLIFVIFAINLLVKPSCPELTLETKLNASYAVVSLDPLIALEVTFLWIEVLHFAVGFRSTGAL</sequence>
<keyword evidence="1" id="KW-1133">Transmembrane helix</keyword>
<feature type="non-terminal residue" evidence="2">
    <location>
        <position position="1"/>
    </location>
</feature>
<feature type="transmembrane region" description="Helical" evidence="1">
    <location>
        <begin position="37"/>
        <end position="56"/>
    </location>
</feature>
<proteinExistence type="predicted"/>
<keyword evidence="1" id="KW-0812">Transmembrane</keyword>
<keyword evidence="1" id="KW-0472">Membrane</keyword>
<name>A0A061RUK1_9CHLO</name>
<gene>
    <name evidence="2" type="ORF">TSPGSL018_25898</name>
</gene>
<reference evidence="2" key="1">
    <citation type="submission" date="2014-05" db="EMBL/GenBank/DDBJ databases">
        <title>The transcriptome of the halophilic microalga Tetraselmis sp. GSL018 isolated from the Great Salt Lake, Utah.</title>
        <authorList>
            <person name="Jinkerson R.E."/>
            <person name="D'Adamo S."/>
            <person name="Posewitz M.C."/>
        </authorList>
    </citation>
    <scope>NUCLEOTIDE SEQUENCE</scope>
    <source>
        <strain evidence="2">GSL018</strain>
    </source>
</reference>
<evidence type="ECO:0000313" key="2">
    <source>
        <dbReference type="EMBL" id="JAC74454.1"/>
    </source>
</evidence>
<organism evidence="2">
    <name type="scientific">Tetraselmis sp. GSL018</name>
    <dbReference type="NCBI Taxonomy" id="582737"/>
    <lineage>
        <taxon>Eukaryota</taxon>
        <taxon>Viridiplantae</taxon>
        <taxon>Chlorophyta</taxon>
        <taxon>core chlorophytes</taxon>
        <taxon>Chlorodendrophyceae</taxon>
        <taxon>Chlorodendrales</taxon>
        <taxon>Chlorodendraceae</taxon>
        <taxon>Tetraselmis</taxon>
    </lineage>
</organism>
<evidence type="ECO:0008006" key="3">
    <source>
        <dbReference type="Google" id="ProtNLM"/>
    </source>
</evidence>